<evidence type="ECO:0000313" key="3">
    <source>
        <dbReference type="Proteomes" id="UP000824017"/>
    </source>
</evidence>
<reference evidence="2" key="2">
    <citation type="submission" date="2021-04" db="EMBL/GenBank/DDBJ databases">
        <authorList>
            <person name="Gilroy R."/>
        </authorList>
    </citation>
    <scope>NUCLEOTIDE SEQUENCE</scope>
    <source>
        <strain evidence="2">ChiGjej1B1-13045</strain>
    </source>
</reference>
<feature type="transmembrane region" description="Helical" evidence="1">
    <location>
        <begin position="89"/>
        <end position="113"/>
    </location>
</feature>
<protein>
    <submittedName>
        <fullName evidence="2">ABC-2 transporter permease</fullName>
    </submittedName>
</protein>
<feature type="transmembrane region" description="Helical" evidence="1">
    <location>
        <begin position="154"/>
        <end position="176"/>
    </location>
</feature>
<organism evidence="2 3">
    <name type="scientific">Candidatus Mediterraneibacter stercorigallinarum</name>
    <dbReference type="NCBI Taxonomy" id="2838686"/>
    <lineage>
        <taxon>Bacteria</taxon>
        <taxon>Bacillati</taxon>
        <taxon>Bacillota</taxon>
        <taxon>Clostridia</taxon>
        <taxon>Lachnospirales</taxon>
        <taxon>Lachnospiraceae</taxon>
        <taxon>Mediterraneibacter</taxon>
    </lineage>
</organism>
<keyword evidence="1" id="KW-1133">Transmembrane helix</keyword>
<dbReference type="Pfam" id="PF13346">
    <property type="entry name" value="ABC2_membrane_5"/>
    <property type="match status" value="1"/>
</dbReference>
<reference evidence="2" key="1">
    <citation type="journal article" date="2021" name="PeerJ">
        <title>Extensive microbial diversity within the chicken gut microbiome revealed by metagenomics and culture.</title>
        <authorList>
            <person name="Gilroy R."/>
            <person name="Ravi A."/>
            <person name="Getino M."/>
            <person name="Pursley I."/>
            <person name="Horton D.L."/>
            <person name="Alikhan N.F."/>
            <person name="Baker D."/>
            <person name="Gharbi K."/>
            <person name="Hall N."/>
            <person name="Watson M."/>
            <person name="Adriaenssens E.M."/>
            <person name="Foster-Nyarko E."/>
            <person name="Jarju S."/>
            <person name="Secka A."/>
            <person name="Antonio M."/>
            <person name="Oren A."/>
            <person name="Chaudhuri R.R."/>
            <person name="La Ragione R."/>
            <person name="Hildebrand F."/>
            <person name="Pallen M.J."/>
        </authorList>
    </citation>
    <scope>NUCLEOTIDE SEQUENCE</scope>
    <source>
        <strain evidence="2">ChiGjej1B1-13045</strain>
    </source>
</reference>
<keyword evidence="1" id="KW-0812">Transmembrane</keyword>
<feature type="transmembrane region" description="Helical" evidence="1">
    <location>
        <begin position="125"/>
        <end position="147"/>
    </location>
</feature>
<name>A0A9D2IK17_9FIRM</name>
<keyword evidence="1" id="KW-0472">Membrane</keyword>
<dbReference type="Proteomes" id="UP000824017">
    <property type="component" value="Unassembled WGS sequence"/>
</dbReference>
<dbReference type="AlphaFoldDB" id="A0A9D2IK17"/>
<feature type="transmembrane region" description="Helical" evidence="1">
    <location>
        <begin position="182"/>
        <end position="204"/>
    </location>
</feature>
<accession>A0A9D2IK17</accession>
<feature type="transmembrane region" description="Helical" evidence="1">
    <location>
        <begin position="40"/>
        <end position="62"/>
    </location>
</feature>
<dbReference type="InterPro" id="IPR025699">
    <property type="entry name" value="ABC2_memb-like"/>
</dbReference>
<sequence>MKGIILKDLYDNFCIPKNAASFILAALFVLPFGFLTHSKYYYGLFAGVILPLIGGCATEAATEQDEAANFNKLLITFPVTKAEIVTAKYILGFGFIAVTDLVALLCSLVQVYVHHTFRLTEALCVWGISISISLIFLSVIYVGYFLLGKRWGTIFFIIVTALIGAAYRASSVVLGMDVIFNLSPLLVLCLLFAGVVIVALSRLASIRIYKKKYS</sequence>
<evidence type="ECO:0000313" key="2">
    <source>
        <dbReference type="EMBL" id="HIZ13097.1"/>
    </source>
</evidence>
<evidence type="ECO:0000256" key="1">
    <source>
        <dbReference type="SAM" id="Phobius"/>
    </source>
</evidence>
<gene>
    <name evidence="2" type="ORF">H9817_04155</name>
</gene>
<feature type="transmembrane region" description="Helical" evidence="1">
    <location>
        <begin position="12"/>
        <end position="34"/>
    </location>
</feature>
<comment type="caution">
    <text evidence="2">The sequence shown here is derived from an EMBL/GenBank/DDBJ whole genome shotgun (WGS) entry which is preliminary data.</text>
</comment>
<dbReference type="EMBL" id="DXCD01000108">
    <property type="protein sequence ID" value="HIZ13097.1"/>
    <property type="molecule type" value="Genomic_DNA"/>
</dbReference>
<proteinExistence type="predicted"/>